<dbReference type="InterPro" id="IPR003578">
    <property type="entry name" value="Small_GTPase_Rho"/>
</dbReference>
<protein>
    <submittedName>
        <fullName evidence="4">Uncharacterized protein</fullName>
    </submittedName>
</protein>
<dbReference type="EMBL" id="PZQS01000009">
    <property type="protein sequence ID" value="PVD24242.1"/>
    <property type="molecule type" value="Genomic_DNA"/>
</dbReference>
<evidence type="ECO:0000256" key="1">
    <source>
        <dbReference type="ARBA" id="ARBA00010142"/>
    </source>
</evidence>
<keyword evidence="3" id="KW-0342">GTP-binding</keyword>
<dbReference type="InterPro" id="IPR005225">
    <property type="entry name" value="Small_GTP-bd"/>
</dbReference>
<dbReference type="FunFam" id="3.40.50.300:FF:001179">
    <property type="entry name" value="Rho family GTPase"/>
    <property type="match status" value="1"/>
</dbReference>
<dbReference type="AlphaFoldDB" id="A0A2T7NSW3"/>
<keyword evidence="5" id="KW-1185">Reference proteome</keyword>
<dbReference type="OMA" id="EVNHYIP"/>
<organism evidence="4 5">
    <name type="scientific">Pomacea canaliculata</name>
    <name type="common">Golden apple snail</name>
    <dbReference type="NCBI Taxonomy" id="400727"/>
    <lineage>
        <taxon>Eukaryota</taxon>
        <taxon>Metazoa</taxon>
        <taxon>Spiralia</taxon>
        <taxon>Lophotrochozoa</taxon>
        <taxon>Mollusca</taxon>
        <taxon>Gastropoda</taxon>
        <taxon>Caenogastropoda</taxon>
        <taxon>Architaenioglossa</taxon>
        <taxon>Ampullarioidea</taxon>
        <taxon>Ampullariidae</taxon>
        <taxon>Pomacea</taxon>
    </lineage>
</organism>
<dbReference type="GO" id="GO:0005525">
    <property type="term" value="F:GTP binding"/>
    <property type="evidence" value="ECO:0007669"/>
    <property type="project" value="UniProtKB-KW"/>
</dbReference>
<evidence type="ECO:0000256" key="2">
    <source>
        <dbReference type="ARBA" id="ARBA00022741"/>
    </source>
</evidence>
<dbReference type="OrthoDB" id="8830751at2759"/>
<name>A0A2T7NSW3_POMCA</name>
<evidence type="ECO:0000256" key="3">
    <source>
        <dbReference type="ARBA" id="ARBA00023134"/>
    </source>
</evidence>
<sequence length="208" mass="23563">MAETQGGETKNKKKIQKNLVTVGDGECGKTCLMVVFTQNHFPEDYTATDLGKYGANITVDGKQVELSIWDTAGQDEYDRLRPLCYVDTHVILMCFSIDNPDSLQNILEKWNPEMQHFCPGIPIILVGNKKDLRDDPVTLFKLERRKQIPVSSEEGKVVAERIGAAAYVECSAKTNEGVREVFETAIKVTFKTIRRQKSRRKYKKCSIL</sequence>
<dbReference type="SMART" id="SM00174">
    <property type="entry name" value="RHO"/>
    <property type="match status" value="1"/>
</dbReference>
<dbReference type="GO" id="GO:0007264">
    <property type="term" value="P:small GTPase-mediated signal transduction"/>
    <property type="evidence" value="ECO:0007669"/>
    <property type="project" value="InterPro"/>
</dbReference>
<dbReference type="NCBIfam" id="TIGR00231">
    <property type="entry name" value="small_GTP"/>
    <property type="match status" value="1"/>
</dbReference>
<dbReference type="SUPFAM" id="SSF52540">
    <property type="entry name" value="P-loop containing nucleoside triphosphate hydrolases"/>
    <property type="match status" value="1"/>
</dbReference>
<dbReference type="PROSITE" id="PS51420">
    <property type="entry name" value="RHO"/>
    <property type="match status" value="1"/>
</dbReference>
<dbReference type="SMART" id="SM00173">
    <property type="entry name" value="RAS"/>
    <property type="match status" value="1"/>
</dbReference>
<gene>
    <name evidence="4" type="ORF">C0Q70_14712</name>
</gene>
<proteinExistence type="inferred from homology"/>
<accession>A0A2T7NSW3</accession>
<dbReference type="InterPro" id="IPR027417">
    <property type="entry name" value="P-loop_NTPase"/>
</dbReference>
<comment type="similarity">
    <text evidence="1">Belongs to the small GTPase superfamily. Rho family.</text>
</comment>
<dbReference type="GO" id="GO:0003924">
    <property type="term" value="F:GTPase activity"/>
    <property type="evidence" value="ECO:0007669"/>
    <property type="project" value="InterPro"/>
</dbReference>
<dbReference type="Pfam" id="PF00071">
    <property type="entry name" value="Ras"/>
    <property type="match status" value="1"/>
</dbReference>
<dbReference type="PANTHER" id="PTHR24072">
    <property type="entry name" value="RHO FAMILY GTPASE"/>
    <property type="match status" value="1"/>
</dbReference>
<comment type="caution">
    <text evidence="4">The sequence shown here is derived from an EMBL/GenBank/DDBJ whole genome shotgun (WGS) entry which is preliminary data.</text>
</comment>
<dbReference type="PROSITE" id="PS51419">
    <property type="entry name" value="RAB"/>
    <property type="match status" value="1"/>
</dbReference>
<evidence type="ECO:0000313" key="5">
    <source>
        <dbReference type="Proteomes" id="UP000245119"/>
    </source>
</evidence>
<dbReference type="SMART" id="SM00175">
    <property type="entry name" value="RAB"/>
    <property type="match status" value="1"/>
</dbReference>
<keyword evidence="2" id="KW-0547">Nucleotide-binding</keyword>
<reference evidence="4 5" key="1">
    <citation type="submission" date="2018-04" db="EMBL/GenBank/DDBJ databases">
        <title>The genome of golden apple snail Pomacea canaliculata provides insight into stress tolerance and invasive adaptation.</title>
        <authorList>
            <person name="Liu C."/>
            <person name="Liu B."/>
            <person name="Ren Y."/>
            <person name="Zhang Y."/>
            <person name="Wang H."/>
            <person name="Li S."/>
            <person name="Jiang F."/>
            <person name="Yin L."/>
            <person name="Zhang G."/>
            <person name="Qian W."/>
            <person name="Fan W."/>
        </authorList>
    </citation>
    <scope>NUCLEOTIDE SEQUENCE [LARGE SCALE GENOMIC DNA]</scope>
    <source>
        <strain evidence="4">SZHN2017</strain>
        <tissue evidence="4">Muscle</tissue>
    </source>
</reference>
<evidence type="ECO:0000313" key="4">
    <source>
        <dbReference type="EMBL" id="PVD24242.1"/>
    </source>
</evidence>
<dbReference type="Gene3D" id="3.40.50.300">
    <property type="entry name" value="P-loop containing nucleotide triphosphate hydrolases"/>
    <property type="match status" value="1"/>
</dbReference>
<dbReference type="PROSITE" id="PS51421">
    <property type="entry name" value="RAS"/>
    <property type="match status" value="1"/>
</dbReference>
<dbReference type="STRING" id="400727.A0A2T7NSW3"/>
<dbReference type="PRINTS" id="PR00449">
    <property type="entry name" value="RASTRNSFRMNG"/>
</dbReference>
<dbReference type="Proteomes" id="UP000245119">
    <property type="component" value="Linkage Group LG9"/>
</dbReference>
<dbReference type="InterPro" id="IPR001806">
    <property type="entry name" value="Small_GTPase"/>
</dbReference>